<evidence type="ECO:0000256" key="1">
    <source>
        <dbReference type="ARBA" id="ARBA00022468"/>
    </source>
</evidence>
<reference evidence="4 5" key="1">
    <citation type="journal article" date="2012" name="Genome Biol.">
        <title>Genome and low-iron response of an oceanic diatom adapted to chronic iron limitation.</title>
        <authorList>
            <person name="Lommer M."/>
            <person name="Specht M."/>
            <person name="Roy A.S."/>
            <person name="Kraemer L."/>
            <person name="Andreson R."/>
            <person name="Gutowska M.A."/>
            <person name="Wolf J."/>
            <person name="Bergner S.V."/>
            <person name="Schilhabel M.B."/>
            <person name="Klostermeier U.C."/>
            <person name="Beiko R.G."/>
            <person name="Rosenstiel P."/>
            <person name="Hippler M."/>
            <person name="Laroche J."/>
        </authorList>
    </citation>
    <scope>NUCLEOTIDE SEQUENCE [LARGE SCALE GENOMIC DNA]</scope>
    <source>
        <strain evidence="4 5">CCMP1005</strain>
    </source>
</reference>
<dbReference type="EMBL" id="AGNL01044102">
    <property type="protein sequence ID" value="EJK50224.1"/>
    <property type="molecule type" value="Genomic_DNA"/>
</dbReference>
<dbReference type="PANTHER" id="PTHR24113">
    <property type="entry name" value="RAN GTPASE-ACTIVATING PROTEIN 1"/>
    <property type="match status" value="1"/>
</dbReference>
<dbReference type="GO" id="GO:0031267">
    <property type="term" value="F:small GTPase binding"/>
    <property type="evidence" value="ECO:0007669"/>
    <property type="project" value="TreeGrafter"/>
</dbReference>
<dbReference type="GO" id="GO:0005634">
    <property type="term" value="C:nucleus"/>
    <property type="evidence" value="ECO:0007669"/>
    <property type="project" value="TreeGrafter"/>
</dbReference>
<dbReference type="OrthoDB" id="6500038at2759"/>
<keyword evidence="2" id="KW-0433">Leucine-rich repeat</keyword>
<evidence type="ECO:0000256" key="2">
    <source>
        <dbReference type="ARBA" id="ARBA00022614"/>
    </source>
</evidence>
<dbReference type="Proteomes" id="UP000266841">
    <property type="component" value="Unassembled WGS sequence"/>
</dbReference>
<gene>
    <name evidence="4" type="ORF">THAOC_30832</name>
</gene>
<dbReference type="SMART" id="SM00368">
    <property type="entry name" value="LRR_RI"/>
    <property type="match status" value="3"/>
</dbReference>
<dbReference type="GO" id="GO:0005829">
    <property type="term" value="C:cytosol"/>
    <property type="evidence" value="ECO:0007669"/>
    <property type="project" value="TreeGrafter"/>
</dbReference>
<name>K0RDA9_THAOC</name>
<dbReference type="InterPro" id="IPR001611">
    <property type="entry name" value="Leu-rich_rpt"/>
</dbReference>
<evidence type="ECO:0000256" key="3">
    <source>
        <dbReference type="ARBA" id="ARBA00022737"/>
    </source>
</evidence>
<proteinExistence type="predicted"/>
<evidence type="ECO:0000313" key="5">
    <source>
        <dbReference type="Proteomes" id="UP000266841"/>
    </source>
</evidence>
<keyword evidence="5" id="KW-1185">Reference proteome</keyword>
<dbReference type="GO" id="GO:0006913">
    <property type="term" value="P:nucleocytoplasmic transport"/>
    <property type="evidence" value="ECO:0007669"/>
    <property type="project" value="TreeGrafter"/>
</dbReference>
<sequence length="460" mass="51844">MSDDHYYAYDDDDDSWEGAAGDWSPNAEDMSLLTQLGIEFVPPKYWRSNGYSRDHAYCLMPHLQQLILRETRDVMNGDYRLQDYEKKKYDAQVTILHWLRKNGRIENHNPARRVVIPHDDALLPMWRALAGAIRNDPSGRFKLDFTGVELTKNLLEVIFESFGGKDIITALFRSANLNREALGSILSFAAARPELSSLYLDQNVIFRDPAIILESFSSMQHVASLHVTRCQINVEGAKVLSNILQGNPLLRDLDISHNQVGDDGVQWLAVGLKANTNLRLLHMEDNAVTRVGHGHLLTALMDRSSLSSIIASNHSCEMMSYDGSARWTNLDDVYEQLLDGPVDSTSALQYAAGCHYYSGRTPANSAARKILFAVREDVQRCPVYFVDLGLGVLPRLLRLLQLAPSCIEKKFPAGLSWNAWLELVEDRRVLSSVFETMKCFGPELAACANGRRLSKRKRDD</sequence>
<dbReference type="GO" id="GO:0048471">
    <property type="term" value="C:perinuclear region of cytoplasm"/>
    <property type="evidence" value="ECO:0007669"/>
    <property type="project" value="TreeGrafter"/>
</dbReference>
<protein>
    <submittedName>
        <fullName evidence="4">Uncharacterized protein</fullName>
    </submittedName>
</protein>
<organism evidence="4 5">
    <name type="scientific">Thalassiosira oceanica</name>
    <name type="common">Marine diatom</name>
    <dbReference type="NCBI Taxonomy" id="159749"/>
    <lineage>
        <taxon>Eukaryota</taxon>
        <taxon>Sar</taxon>
        <taxon>Stramenopiles</taxon>
        <taxon>Ochrophyta</taxon>
        <taxon>Bacillariophyta</taxon>
        <taxon>Coscinodiscophyceae</taxon>
        <taxon>Thalassiosirophycidae</taxon>
        <taxon>Thalassiosirales</taxon>
        <taxon>Thalassiosiraceae</taxon>
        <taxon>Thalassiosira</taxon>
    </lineage>
</organism>
<keyword evidence="3" id="KW-0677">Repeat</keyword>
<accession>K0RDA9</accession>
<dbReference type="InterPro" id="IPR027038">
    <property type="entry name" value="RanGap"/>
</dbReference>
<dbReference type="PANTHER" id="PTHR24113:SF12">
    <property type="entry name" value="RAN GTPASE-ACTIVATING PROTEIN 1"/>
    <property type="match status" value="1"/>
</dbReference>
<dbReference type="GO" id="GO:0005096">
    <property type="term" value="F:GTPase activator activity"/>
    <property type="evidence" value="ECO:0007669"/>
    <property type="project" value="UniProtKB-KW"/>
</dbReference>
<evidence type="ECO:0000313" key="4">
    <source>
        <dbReference type="EMBL" id="EJK50224.1"/>
    </source>
</evidence>
<keyword evidence="1" id="KW-0343">GTPase activation</keyword>
<dbReference type="InterPro" id="IPR032675">
    <property type="entry name" value="LRR_dom_sf"/>
</dbReference>
<dbReference type="SUPFAM" id="SSF52047">
    <property type="entry name" value="RNI-like"/>
    <property type="match status" value="1"/>
</dbReference>
<dbReference type="AlphaFoldDB" id="K0RDA9"/>
<dbReference type="Pfam" id="PF13516">
    <property type="entry name" value="LRR_6"/>
    <property type="match status" value="2"/>
</dbReference>
<dbReference type="Gene3D" id="3.80.10.10">
    <property type="entry name" value="Ribonuclease Inhibitor"/>
    <property type="match status" value="1"/>
</dbReference>
<comment type="caution">
    <text evidence="4">The sequence shown here is derived from an EMBL/GenBank/DDBJ whole genome shotgun (WGS) entry which is preliminary data.</text>
</comment>